<evidence type="ECO:0008006" key="3">
    <source>
        <dbReference type="Google" id="ProtNLM"/>
    </source>
</evidence>
<protein>
    <recommendedName>
        <fullName evidence="3">Integrase, catalytic region, zinc finger, CCHC-type, peptidase aspartic, catalytic</fullName>
    </recommendedName>
</protein>
<comment type="caution">
    <text evidence="2">The sequence shown here is derived from an EMBL/GenBank/DDBJ whole genome shotgun (WGS) entry which is preliminary data.</text>
</comment>
<name>A0A6L2NDJ2_TANCI</name>
<feature type="region of interest" description="Disordered" evidence="1">
    <location>
        <begin position="453"/>
        <end position="473"/>
    </location>
</feature>
<proteinExistence type="predicted"/>
<gene>
    <name evidence="2" type="ORF">Tci_056284</name>
</gene>
<feature type="compositionally biased region" description="Polar residues" evidence="1">
    <location>
        <begin position="456"/>
        <end position="473"/>
    </location>
</feature>
<dbReference type="EMBL" id="BKCJ010008864">
    <property type="protein sequence ID" value="GEU84306.1"/>
    <property type="molecule type" value="Genomic_DNA"/>
</dbReference>
<evidence type="ECO:0000256" key="1">
    <source>
        <dbReference type="SAM" id="MobiDB-lite"/>
    </source>
</evidence>
<reference evidence="2" key="1">
    <citation type="journal article" date="2019" name="Sci. Rep.">
        <title>Draft genome of Tanacetum cinerariifolium, the natural source of mosquito coil.</title>
        <authorList>
            <person name="Yamashiro T."/>
            <person name="Shiraishi A."/>
            <person name="Satake H."/>
            <person name="Nakayama K."/>
        </authorList>
    </citation>
    <scope>NUCLEOTIDE SEQUENCE</scope>
</reference>
<sequence length="473" mass="52747">MYDSWKSIMELYMMNRQHGRMILESVENGPLIWPSIEENGVTRPKKYSELSATESIQADCDVKATNIILQGLPLEIYALEQVKVLKEGQHVALKSTDNVLDSRAESIEIDILKQTLSEHLKEKESLMQTVTLLKNDFKKEESRNIDREIALEKRIKHLDNIVFKRDQSAQTVHIPTKVEVPKELPKVSMVNTCLKKLKHHLASFDVVIKERTTATAITKGALLEKVLVITAFKDALKKLKGKALADDAVTSHSIAPEMLNVDVEPLNPRLLNNRSKTSTSTSGSQPSRNTKKDTIQRPPRSTQKNKLEAHPRTFKSSLKNKNCVVEPKGTASVQITTTAEVPIRKPIALESDTPKPVVRLVYLRKPRKFKHNVPVSKSKNIKSLYANKNETNKSWGSIVSNVPSSFVDKCRTDSDILFQSLFHELLTPPPSVDHPDPKVTALITEVVALEPAASTGLPSSTTVDQDAPSPSNS</sequence>
<evidence type="ECO:0000313" key="2">
    <source>
        <dbReference type="EMBL" id="GEU84306.1"/>
    </source>
</evidence>
<dbReference type="AlphaFoldDB" id="A0A6L2NDJ2"/>
<feature type="compositionally biased region" description="Polar residues" evidence="1">
    <location>
        <begin position="270"/>
        <end position="288"/>
    </location>
</feature>
<feature type="region of interest" description="Disordered" evidence="1">
    <location>
        <begin position="266"/>
        <end position="320"/>
    </location>
</feature>
<accession>A0A6L2NDJ2</accession>
<organism evidence="2">
    <name type="scientific">Tanacetum cinerariifolium</name>
    <name type="common">Dalmatian daisy</name>
    <name type="synonym">Chrysanthemum cinerariifolium</name>
    <dbReference type="NCBI Taxonomy" id="118510"/>
    <lineage>
        <taxon>Eukaryota</taxon>
        <taxon>Viridiplantae</taxon>
        <taxon>Streptophyta</taxon>
        <taxon>Embryophyta</taxon>
        <taxon>Tracheophyta</taxon>
        <taxon>Spermatophyta</taxon>
        <taxon>Magnoliopsida</taxon>
        <taxon>eudicotyledons</taxon>
        <taxon>Gunneridae</taxon>
        <taxon>Pentapetalae</taxon>
        <taxon>asterids</taxon>
        <taxon>campanulids</taxon>
        <taxon>Asterales</taxon>
        <taxon>Asteraceae</taxon>
        <taxon>Asteroideae</taxon>
        <taxon>Anthemideae</taxon>
        <taxon>Anthemidinae</taxon>
        <taxon>Tanacetum</taxon>
    </lineage>
</organism>